<proteinExistence type="predicted"/>
<dbReference type="EMBL" id="BAET01000028">
    <property type="protein sequence ID" value="GAB56337.1"/>
    <property type="molecule type" value="Genomic_DNA"/>
</dbReference>
<dbReference type="AlphaFoldDB" id="H5TDG0"/>
<protein>
    <submittedName>
        <fullName evidence="1">Uncharacterized protein</fullName>
    </submittedName>
</protein>
<sequence length="38" mass="4403">MKHFYGCNDMTRVLLESSAGKKWLRIQHVSALSPKKIE</sequence>
<comment type="caution">
    <text evidence="1">The sequence shown here is derived from an EMBL/GenBank/DDBJ whole genome shotgun (WGS) entry which is preliminary data.</text>
</comment>
<accession>H5TDG0</accession>
<evidence type="ECO:0000313" key="2">
    <source>
        <dbReference type="Proteomes" id="UP000053586"/>
    </source>
</evidence>
<dbReference type="Proteomes" id="UP000053586">
    <property type="component" value="Unassembled WGS sequence"/>
</dbReference>
<organism evidence="1 2">
    <name type="scientific">Glaciecola punicea ACAM 611</name>
    <dbReference type="NCBI Taxonomy" id="1121923"/>
    <lineage>
        <taxon>Bacteria</taxon>
        <taxon>Pseudomonadati</taxon>
        <taxon>Pseudomonadota</taxon>
        <taxon>Gammaproteobacteria</taxon>
        <taxon>Alteromonadales</taxon>
        <taxon>Alteromonadaceae</taxon>
        <taxon>Glaciecola</taxon>
    </lineage>
</organism>
<evidence type="ECO:0000313" key="1">
    <source>
        <dbReference type="EMBL" id="GAB56337.1"/>
    </source>
</evidence>
<reference evidence="1 2" key="1">
    <citation type="journal article" date="2012" name="J. Bacteriol.">
        <title>Genome sequence of proteorhodopsin-containing sea ice bacterium Glaciecola punicea ACAM 611T.</title>
        <authorList>
            <person name="Qin Q.-L."/>
            <person name="Xie B.-B."/>
            <person name="Shu Y.-L."/>
            <person name="Rong J.-C."/>
            <person name="Zhao D.-L."/>
            <person name="Zhang X.-Y."/>
            <person name="Chen X.-L."/>
            <person name="Zhou B.-C."/>
            <person name="Zhanga Y.-Z."/>
        </authorList>
    </citation>
    <scope>NUCLEOTIDE SEQUENCE [LARGE SCALE GENOMIC DNA]</scope>
    <source>
        <strain evidence="1 2">ACAM 611</strain>
    </source>
</reference>
<gene>
    <name evidence="1" type="ORF">GPUN_2222</name>
</gene>
<keyword evidence="2" id="KW-1185">Reference proteome</keyword>
<name>H5TDG0_9ALTE</name>
<reference evidence="1 2" key="2">
    <citation type="journal article" date="2017" name="Antonie Van Leeuwenhoek">
        <title>Rhizobium rhizosphaerae sp. nov., a novel species isolated from rice rhizosphere.</title>
        <authorList>
            <person name="Zhao J.J."/>
            <person name="Zhang J."/>
            <person name="Zhang R.J."/>
            <person name="Zhang C.W."/>
            <person name="Yin H.Q."/>
            <person name="Zhang X.X."/>
        </authorList>
    </citation>
    <scope>NUCLEOTIDE SEQUENCE [LARGE SCALE GENOMIC DNA]</scope>
    <source>
        <strain evidence="1 2">ACAM 611</strain>
    </source>
</reference>